<keyword evidence="1" id="KW-0520">NAD</keyword>
<evidence type="ECO:0000313" key="3">
    <source>
        <dbReference type="EMBL" id="GFZ77011.1"/>
    </source>
</evidence>
<proteinExistence type="predicted"/>
<dbReference type="EMBL" id="BMIY01000008">
    <property type="protein sequence ID" value="GFZ77011.1"/>
    <property type="molecule type" value="Genomic_DNA"/>
</dbReference>
<dbReference type="CDD" id="cd05253">
    <property type="entry name" value="UDP_GE_SDE_e"/>
    <property type="match status" value="1"/>
</dbReference>
<evidence type="ECO:0000256" key="1">
    <source>
        <dbReference type="ARBA" id="ARBA00023027"/>
    </source>
</evidence>
<evidence type="ECO:0000313" key="4">
    <source>
        <dbReference type="Proteomes" id="UP000627715"/>
    </source>
</evidence>
<gene>
    <name evidence="3" type="ORF">GCM10011403_20050</name>
</gene>
<name>A0A916QJG4_9GAMM</name>
<dbReference type="Pfam" id="PF01370">
    <property type="entry name" value="Epimerase"/>
    <property type="match status" value="1"/>
</dbReference>
<dbReference type="RefSeq" id="WP_068811796.1">
    <property type="nucleotide sequence ID" value="NZ_BMIY01000008.1"/>
</dbReference>
<sequence length="360" mass="40405">MKILVTGAAGFIGFHLVQRLLERGDDVVGIDSLNDYYDPALKLGRLQEAGIDTTDLPAQVSDDQPLDTLPTLESGTQPRYRFVQMKLENQQAMDALFEEHRFDAVCNLAAQAGVRYSLENPRAYISANVVGFMNVLEACRHFDVKNLCFASSSSVYGLNSKMPFSTTDNVDHPISLYAASKKSNELMAHTYSHLYGLQTTGLRFFTVYGPWGRPDMAPFLFTRAAFNGDTIKVFNHGDMLRDFTYIDDIVEGVIRVIDQPAQSNGDWHSDSPSPDSSIAPYRIYNIGNNQPVRLMDFIEAIETAVGEPIEKDMMPIQPGDVKATYADVDALARDMSYRPDTKLQDGIDRFVAWYRDFYQV</sequence>
<reference evidence="3" key="2">
    <citation type="submission" date="2020-09" db="EMBL/GenBank/DDBJ databases">
        <authorList>
            <person name="Sun Q."/>
            <person name="Zhou Y."/>
        </authorList>
    </citation>
    <scope>NUCLEOTIDE SEQUENCE</scope>
    <source>
        <strain evidence="3">CGMCC 1.15425</strain>
    </source>
</reference>
<accession>A0A916QJG4</accession>
<protein>
    <submittedName>
        <fullName evidence="3">NAD-dependent epimerase</fullName>
    </submittedName>
</protein>
<feature type="domain" description="NAD-dependent epimerase/dehydratase" evidence="2">
    <location>
        <begin position="3"/>
        <end position="264"/>
    </location>
</feature>
<dbReference type="InterPro" id="IPR036291">
    <property type="entry name" value="NAD(P)-bd_dom_sf"/>
</dbReference>
<dbReference type="PRINTS" id="PR01713">
    <property type="entry name" value="NUCEPIMERASE"/>
</dbReference>
<keyword evidence="4" id="KW-1185">Reference proteome</keyword>
<evidence type="ECO:0000259" key="2">
    <source>
        <dbReference type="Pfam" id="PF01370"/>
    </source>
</evidence>
<dbReference type="AlphaFoldDB" id="A0A916QJG4"/>
<organism evidence="3 4">
    <name type="scientific">Pseudohongiella nitratireducens</name>
    <dbReference type="NCBI Taxonomy" id="1768907"/>
    <lineage>
        <taxon>Bacteria</taxon>
        <taxon>Pseudomonadati</taxon>
        <taxon>Pseudomonadota</taxon>
        <taxon>Gammaproteobacteria</taxon>
        <taxon>Pseudomonadales</taxon>
        <taxon>Pseudohongiellaceae</taxon>
        <taxon>Pseudohongiella</taxon>
    </lineage>
</organism>
<dbReference type="InterPro" id="IPR001509">
    <property type="entry name" value="Epimerase_deHydtase"/>
</dbReference>
<dbReference type="PANTHER" id="PTHR43574">
    <property type="entry name" value="EPIMERASE-RELATED"/>
    <property type="match status" value="1"/>
</dbReference>
<dbReference type="Gene3D" id="3.40.50.720">
    <property type="entry name" value="NAD(P)-binding Rossmann-like Domain"/>
    <property type="match status" value="1"/>
</dbReference>
<dbReference type="Proteomes" id="UP000627715">
    <property type="component" value="Unassembled WGS sequence"/>
</dbReference>
<dbReference type="SUPFAM" id="SSF51735">
    <property type="entry name" value="NAD(P)-binding Rossmann-fold domains"/>
    <property type="match status" value="1"/>
</dbReference>
<dbReference type="OrthoDB" id="9803010at2"/>
<comment type="caution">
    <text evidence="3">The sequence shown here is derived from an EMBL/GenBank/DDBJ whole genome shotgun (WGS) entry which is preliminary data.</text>
</comment>
<reference evidence="3" key="1">
    <citation type="journal article" date="2014" name="Int. J. Syst. Evol. Microbiol.">
        <title>Complete genome sequence of Corynebacterium casei LMG S-19264T (=DSM 44701T), isolated from a smear-ripened cheese.</title>
        <authorList>
            <consortium name="US DOE Joint Genome Institute (JGI-PGF)"/>
            <person name="Walter F."/>
            <person name="Albersmeier A."/>
            <person name="Kalinowski J."/>
            <person name="Ruckert C."/>
        </authorList>
    </citation>
    <scope>NUCLEOTIDE SEQUENCE</scope>
    <source>
        <strain evidence="3">CGMCC 1.15425</strain>
    </source>
</reference>